<dbReference type="EMBL" id="BMAO01012558">
    <property type="protein sequence ID" value="GFQ82234.1"/>
    <property type="molecule type" value="Genomic_DNA"/>
</dbReference>
<accession>A0A8X6KRD1</accession>
<organism evidence="2 3">
    <name type="scientific">Trichonephila clavata</name>
    <name type="common">Joro spider</name>
    <name type="synonym">Nephila clavata</name>
    <dbReference type="NCBI Taxonomy" id="2740835"/>
    <lineage>
        <taxon>Eukaryota</taxon>
        <taxon>Metazoa</taxon>
        <taxon>Ecdysozoa</taxon>
        <taxon>Arthropoda</taxon>
        <taxon>Chelicerata</taxon>
        <taxon>Arachnida</taxon>
        <taxon>Araneae</taxon>
        <taxon>Araneomorphae</taxon>
        <taxon>Entelegynae</taxon>
        <taxon>Araneoidea</taxon>
        <taxon>Nephilidae</taxon>
        <taxon>Trichonephila</taxon>
    </lineage>
</organism>
<gene>
    <name evidence="2" type="ORF">TNCT_339821</name>
</gene>
<proteinExistence type="predicted"/>
<protein>
    <submittedName>
        <fullName evidence="2">Uncharacterized protein</fullName>
    </submittedName>
</protein>
<dbReference type="Proteomes" id="UP000887116">
    <property type="component" value="Unassembled WGS sequence"/>
</dbReference>
<comment type="caution">
    <text evidence="2">The sequence shown here is derived from an EMBL/GenBank/DDBJ whole genome shotgun (WGS) entry which is preliminary data.</text>
</comment>
<name>A0A8X6KRD1_TRICU</name>
<evidence type="ECO:0000313" key="2">
    <source>
        <dbReference type="EMBL" id="GFQ82234.1"/>
    </source>
</evidence>
<feature type="region of interest" description="Disordered" evidence="1">
    <location>
        <begin position="1"/>
        <end position="87"/>
    </location>
</feature>
<feature type="compositionally biased region" description="Polar residues" evidence="1">
    <location>
        <begin position="72"/>
        <end position="87"/>
    </location>
</feature>
<sequence length="87" mass="9698">MTSKGRSAKAGTAMDYPEKKRSLYPLRSRAGSRRRHGKDSAATIREIRARRYNQCSRGDSKRSGFHHMLSGDLSSTGCKKNQPKSPS</sequence>
<reference evidence="2" key="1">
    <citation type="submission" date="2020-07" db="EMBL/GenBank/DDBJ databases">
        <title>Multicomponent nature underlies the extraordinary mechanical properties of spider dragline silk.</title>
        <authorList>
            <person name="Kono N."/>
            <person name="Nakamura H."/>
            <person name="Mori M."/>
            <person name="Yoshida Y."/>
            <person name="Ohtoshi R."/>
            <person name="Malay A.D."/>
            <person name="Moran D.A.P."/>
            <person name="Tomita M."/>
            <person name="Numata K."/>
            <person name="Arakawa K."/>
        </authorList>
    </citation>
    <scope>NUCLEOTIDE SEQUENCE</scope>
</reference>
<keyword evidence="3" id="KW-1185">Reference proteome</keyword>
<evidence type="ECO:0000256" key="1">
    <source>
        <dbReference type="SAM" id="MobiDB-lite"/>
    </source>
</evidence>
<dbReference type="AlphaFoldDB" id="A0A8X6KRD1"/>
<evidence type="ECO:0000313" key="3">
    <source>
        <dbReference type="Proteomes" id="UP000887116"/>
    </source>
</evidence>